<dbReference type="Pfam" id="PF04221">
    <property type="entry name" value="RelB"/>
    <property type="match status" value="1"/>
</dbReference>
<dbReference type="PATRIC" id="fig|907348.3.peg.2697"/>
<name>H7EP09_9SPIR</name>
<dbReference type="PANTHER" id="PTHR38781:SF1">
    <property type="entry name" value="ANTITOXIN DINJ-RELATED"/>
    <property type="match status" value="1"/>
</dbReference>
<dbReference type="InterPro" id="IPR013321">
    <property type="entry name" value="Arc_rbn_hlx_hlx"/>
</dbReference>
<gene>
    <name evidence="3" type="ORF">TresaDRAFT_0115</name>
</gene>
<dbReference type="RefSeq" id="WP_002706307.1">
    <property type="nucleotide sequence ID" value="NZ_AGRW01000054.1"/>
</dbReference>
<accession>H7EP09</accession>
<dbReference type="EMBL" id="AGRW01000054">
    <property type="protein sequence ID" value="EIC00642.1"/>
    <property type="molecule type" value="Genomic_DNA"/>
</dbReference>
<comment type="caution">
    <text evidence="3">The sequence shown here is derived from an EMBL/GenBank/DDBJ whole genome shotgun (WGS) entry which is preliminary data.</text>
</comment>
<dbReference type="Gene3D" id="1.10.1220.10">
    <property type="entry name" value="Met repressor-like"/>
    <property type="match status" value="1"/>
</dbReference>
<organism evidence="3 4">
    <name type="scientific">Treponema saccharophilum DSM 2985</name>
    <dbReference type="NCBI Taxonomy" id="907348"/>
    <lineage>
        <taxon>Bacteria</taxon>
        <taxon>Pseudomonadati</taxon>
        <taxon>Spirochaetota</taxon>
        <taxon>Spirochaetia</taxon>
        <taxon>Spirochaetales</taxon>
        <taxon>Treponemataceae</taxon>
        <taxon>Treponema</taxon>
    </lineage>
</organism>
<dbReference type="GO" id="GO:0006355">
    <property type="term" value="P:regulation of DNA-templated transcription"/>
    <property type="evidence" value="ECO:0007669"/>
    <property type="project" value="InterPro"/>
</dbReference>
<evidence type="ECO:0000256" key="1">
    <source>
        <dbReference type="ARBA" id="ARBA00010562"/>
    </source>
</evidence>
<comment type="similarity">
    <text evidence="1">Belongs to the RelB/DinJ antitoxin family.</text>
</comment>
<dbReference type="STRING" id="907348.TresaDRAFT_0115"/>
<reference evidence="3 4" key="1">
    <citation type="submission" date="2011-09" db="EMBL/GenBank/DDBJ databases">
        <title>The draft genome of Treponema saccharophilum DSM 2985.</title>
        <authorList>
            <consortium name="US DOE Joint Genome Institute (JGI-PGF)"/>
            <person name="Lucas S."/>
            <person name="Copeland A."/>
            <person name="Lapidus A."/>
            <person name="Glavina del Rio T."/>
            <person name="Dalin E."/>
            <person name="Tice H."/>
            <person name="Bruce D."/>
            <person name="Goodwin L."/>
            <person name="Pitluck S."/>
            <person name="Peters L."/>
            <person name="Kyrpides N."/>
            <person name="Mavromatis K."/>
            <person name="Ivanova N."/>
            <person name="Markowitz V."/>
            <person name="Cheng J.-F."/>
            <person name="Hugenholtz P."/>
            <person name="Woyke T."/>
            <person name="Wu D."/>
            <person name="Gronow S."/>
            <person name="Wellnitz S."/>
            <person name="Brambilla E."/>
            <person name="Klenk H.-P."/>
            <person name="Eisen J.A."/>
        </authorList>
    </citation>
    <scope>NUCLEOTIDE SEQUENCE [LARGE SCALE GENOMIC DNA]</scope>
    <source>
        <strain evidence="3 4">DSM 2985</strain>
    </source>
</reference>
<dbReference type="AlphaFoldDB" id="H7EP09"/>
<dbReference type="GO" id="GO:0006351">
    <property type="term" value="P:DNA-templated transcription"/>
    <property type="evidence" value="ECO:0007669"/>
    <property type="project" value="TreeGrafter"/>
</dbReference>
<keyword evidence="2" id="KW-1277">Toxin-antitoxin system</keyword>
<evidence type="ECO:0000256" key="2">
    <source>
        <dbReference type="ARBA" id="ARBA00022649"/>
    </source>
</evidence>
<protein>
    <submittedName>
        <fullName evidence="3">Addiction module antitoxin, RelB/DinJ family</fullName>
    </submittedName>
</protein>
<keyword evidence="4" id="KW-1185">Reference proteome</keyword>
<dbReference type="NCBIfam" id="TIGR02384">
    <property type="entry name" value="RelB_DinJ"/>
    <property type="match status" value="1"/>
</dbReference>
<sequence>MAQAMINFRMDSEEKRSLEEICEQLGISITSAFKIFAKKVIRERRIPFDVALDDSRSDPFWSEENQAWLRDSIRQAREGRLTEHELIEAD</sequence>
<evidence type="ECO:0000313" key="3">
    <source>
        <dbReference type="EMBL" id="EIC00642.1"/>
    </source>
</evidence>
<dbReference type="PANTHER" id="PTHR38781">
    <property type="entry name" value="ANTITOXIN DINJ-RELATED"/>
    <property type="match status" value="1"/>
</dbReference>
<dbReference type="eggNOG" id="COG3077">
    <property type="taxonomic scope" value="Bacteria"/>
</dbReference>
<dbReference type="OrthoDB" id="9804867at2"/>
<dbReference type="InterPro" id="IPR007337">
    <property type="entry name" value="RelB/DinJ"/>
</dbReference>
<evidence type="ECO:0000313" key="4">
    <source>
        <dbReference type="Proteomes" id="UP000003571"/>
    </source>
</evidence>
<dbReference type="Proteomes" id="UP000003571">
    <property type="component" value="Unassembled WGS sequence"/>
</dbReference>
<proteinExistence type="inferred from homology"/>